<dbReference type="GO" id="GO:0006004">
    <property type="term" value="P:fucose metabolic process"/>
    <property type="evidence" value="ECO:0007669"/>
    <property type="project" value="TreeGrafter"/>
</dbReference>
<dbReference type="EC" id="3.2.1.51" evidence="2"/>
<dbReference type="AlphaFoldDB" id="A0A183IYW8"/>
<evidence type="ECO:0000256" key="5">
    <source>
        <dbReference type="ARBA" id="ARBA00023295"/>
    </source>
</evidence>
<evidence type="ECO:0000259" key="7">
    <source>
        <dbReference type="Pfam" id="PF16757"/>
    </source>
</evidence>
<comment type="similarity">
    <text evidence="1">Belongs to the glycosyl hydrolase 29 family.</text>
</comment>
<organism evidence="10">
    <name type="scientific">Soboliphyme baturini</name>
    <dbReference type="NCBI Taxonomy" id="241478"/>
    <lineage>
        <taxon>Eukaryota</taxon>
        <taxon>Metazoa</taxon>
        <taxon>Ecdysozoa</taxon>
        <taxon>Nematoda</taxon>
        <taxon>Enoplea</taxon>
        <taxon>Dorylaimia</taxon>
        <taxon>Dioctophymatida</taxon>
        <taxon>Dioctophymatoidea</taxon>
        <taxon>Soboliphymatidae</taxon>
        <taxon>Soboliphyme</taxon>
    </lineage>
</organism>
<evidence type="ECO:0000256" key="2">
    <source>
        <dbReference type="ARBA" id="ARBA00012662"/>
    </source>
</evidence>
<dbReference type="InterPro" id="IPR057739">
    <property type="entry name" value="Glyco_hydro_29_N"/>
</dbReference>
<dbReference type="InterPro" id="IPR031919">
    <property type="entry name" value="Fucosidase_C"/>
</dbReference>
<evidence type="ECO:0000256" key="3">
    <source>
        <dbReference type="ARBA" id="ARBA00022729"/>
    </source>
</evidence>
<dbReference type="OrthoDB" id="6039950at2759"/>
<keyword evidence="9" id="KW-1185">Reference proteome</keyword>
<dbReference type="GO" id="GO:0016139">
    <property type="term" value="P:glycoside catabolic process"/>
    <property type="evidence" value="ECO:0007669"/>
    <property type="project" value="TreeGrafter"/>
</dbReference>
<dbReference type="WBParaSite" id="SBAD_0000913601-mRNA-1">
    <property type="protein sequence ID" value="SBAD_0000913601-mRNA-1"/>
    <property type="gene ID" value="SBAD_0000913601"/>
</dbReference>
<evidence type="ECO:0000313" key="8">
    <source>
        <dbReference type="EMBL" id="VDP19462.1"/>
    </source>
</evidence>
<dbReference type="SUPFAM" id="SSF51445">
    <property type="entry name" value="(Trans)glycosidases"/>
    <property type="match status" value="1"/>
</dbReference>
<keyword evidence="5" id="KW-0326">Glycosidase</keyword>
<evidence type="ECO:0000313" key="9">
    <source>
        <dbReference type="Proteomes" id="UP000270296"/>
    </source>
</evidence>
<feature type="domain" description="Alpha-L-fucosidase C-terminal" evidence="7">
    <location>
        <begin position="42"/>
        <end position="146"/>
    </location>
</feature>
<dbReference type="EMBL" id="UZAM01012000">
    <property type="protein sequence ID" value="VDP19462.1"/>
    <property type="molecule type" value="Genomic_DNA"/>
</dbReference>
<dbReference type="Gene3D" id="2.60.40.1180">
    <property type="entry name" value="Golgi alpha-mannosidase II"/>
    <property type="match status" value="1"/>
</dbReference>
<proteinExistence type="inferred from homology"/>
<reference evidence="8 9" key="2">
    <citation type="submission" date="2018-11" db="EMBL/GenBank/DDBJ databases">
        <authorList>
            <consortium name="Pathogen Informatics"/>
        </authorList>
    </citation>
    <scope>NUCLEOTIDE SEQUENCE [LARGE SCALE GENOMIC DNA]</scope>
</reference>
<accession>A0A183IYW8</accession>
<dbReference type="PANTHER" id="PTHR10030">
    <property type="entry name" value="ALPHA-L-FUCOSIDASE"/>
    <property type="match status" value="1"/>
</dbReference>
<dbReference type="InterPro" id="IPR013780">
    <property type="entry name" value="Glyco_hydro_b"/>
</dbReference>
<gene>
    <name evidence="8" type="ORF">SBAD_LOCUS8816</name>
</gene>
<dbReference type="GO" id="GO:0005764">
    <property type="term" value="C:lysosome"/>
    <property type="evidence" value="ECO:0007669"/>
    <property type="project" value="TreeGrafter"/>
</dbReference>
<reference evidence="10" key="1">
    <citation type="submission" date="2016-06" db="UniProtKB">
        <authorList>
            <consortium name="WormBaseParasite"/>
        </authorList>
    </citation>
    <scope>IDENTIFICATION</scope>
</reference>
<keyword evidence="3" id="KW-0732">Signal</keyword>
<evidence type="ECO:0000313" key="10">
    <source>
        <dbReference type="WBParaSite" id="SBAD_0000913601-mRNA-1"/>
    </source>
</evidence>
<evidence type="ECO:0000256" key="1">
    <source>
        <dbReference type="ARBA" id="ARBA00007951"/>
    </source>
</evidence>
<dbReference type="Proteomes" id="UP000270296">
    <property type="component" value="Unassembled WGS sequence"/>
</dbReference>
<name>A0A183IYW8_9BILA</name>
<dbReference type="InterPro" id="IPR017853">
    <property type="entry name" value="GH"/>
</dbReference>
<keyword evidence="4" id="KW-0378">Hydrolase</keyword>
<evidence type="ECO:0000256" key="4">
    <source>
        <dbReference type="ARBA" id="ARBA00022801"/>
    </source>
</evidence>
<protein>
    <recommendedName>
        <fullName evidence="2">alpha-L-fucosidase</fullName>
        <ecNumber evidence="2">3.2.1.51</ecNumber>
    </recommendedName>
</protein>
<feature type="domain" description="Glycoside hydrolase family 29 N-terminal" evidence="6">
    <location>
        <begin position="1"/>
        <end position="31"/>
    </location>
</feature>
<dbReference type="Gene3D" id="3.20.20.80">
    <property type="entry name" value="Glycosidases"/>
    <property type="match status" value="1"/>
</dbReference>
<dbReference type="Pfam" id="PF16757">
    <property type="entry name" value="Fucosidase_C"/>
    <property type="match status" value="1"/>
</dbReference>
<dbReference type="GO" id="GO:0004560">
    <property type="term" value="F:alpha-L-fucosidase activity"/>
    <property type="evidence" value="ECO:0007669"/>
    <property type="project" value="UniProtKB-EC"/>
</dbReference>
<dbReference type="InterPro" id="IPR000933">
    <property type="entry name" value="Glyco_hydro_29"/>
</dbReference>
<dbReference type="PANTHER" id="PTHR10030:SF37">
    <property type="entry name" value="ALPHA-L-FUCOSIDASE-RELATED"/>
    <property type="match status" value="1"/>
</dbReference>
<dbReference type="Pfam" id="PF01120">
    <property type="entry name" value="Alpha_L_fucos"/>
    <property type="match status" value="1"/>
</dbReference>
<evidence type="ECO:0000259" key="6">
    <source>
        <dbReference type="Pfam" id="PF01120"/>
    </source>
</evidence>
<sequence length="169" mass="19042">MNVGPTHDGRIIPIFEERLTQMGQWLAVNGEAVYGSKPWIFQNDTVTPNIWYTSILKNQKGKSSNRLYNPQDSENTIIYAFMLKWPEGNLLKLGAPKATENTRVSMLGSGTKLKYEILSPRGITIDLTETLLTGLGSKWSWVIKMEQLASESKLPVFDNRSPAEKLQIV</sequence>